<sequence length="236" mass="24947">TEENIVHGQNRPTEIENGPAVEANFRRIQVDIPQPPQVEVNVRSRPSEGQQPPERLQAPQPRPPNTDAVEVPGPILRSSAPPQVPIRQFPEDLNRQLELRRNGPPPFAPLPLPQEQQPYPLPGPVPRIQGAPIPTRPDPALLQEANVRAEQAAVAYAAPTPVKAAVTYAAPAPLQTAITYAAPAPVQAAVTYTASAPSAVAYASSAPAAVSYIAPAPITKVEAAAPLTIGYPFSAS</sequence>
<evidence type="ECO:0000313" key="2">
    <source>
        <dbReference type="EMBL" id="JAQ18085.1"/>
    </source>
</evidence>
<dbReference type="AlphaFoldDB" id="A0A146MFV9"/>
<reference evidence="2" key="1">
    <citation type="journal article" date="2016" name="Gigascience">
        <title>De novo construction of an expanded transcriptome assembly for the western tarnished plant bug, Lygus hesperus.</title>
        <authorList>
            <person name="Tassone E.E."/>
            <person name="Geib S.M."/>
            <person name="Hall B."/>
            <person name="Fabrick J.A."/>
            <person name="Brent C.S."/>
            <person name="Hull J.J."/>
        </authorList>
    </citation>
    <scope>NUCLEOTIDE SEQUENCE</scope>
</reference>
<feature type="non-terminal residue" evidence="2">
    <location>
        <position position="236"/>
    </location>
</feature>
<protein>
    <submittedName>
        <fullName evidence="2">Uncharacterized protein</fullName>
    </submittedName>
</protein>
<name>A0A146MFV9_LYGHE</name>
<dbReference type="EMBL" id="GDHC01000544">
    <property type="protein sequence ID" value="JAQ18085.1"/>
    <property type="molecule type" value="Transcribed_RNA"/>
</dbReference>
<feature type="region of interest" description="Disordered" evidence="1">
    <location>
        <begin position="31"/>
        <end position="89"/>
    </location>
</feature>
<organism evidence="2">
    <name type="scientific">Lygus hesperus</name>
    <name type="common">Western plant bug</name>
    <dbReference type="NCBI Taxonomy" id="30085"/>
    <lineage>
        <taxon>Eukaryota</taxon>
        <taxon>Metazoa</taxon>
        <taxon>Ecdysozoa</taxon>
        <taxon>Arthropoda</taxon>
        <taxon>Hexapoda</taxon>
        <taxon>Insecta</taxon>
        <taxon>Pterygota</taxon>
        <taxon>Neoptera</taxon>
        <taxon>Paraneoptera</taxon>
        <taxon>Hemiptera</taxon>
        <taxon>Heteroptera</taxon>
        <taxon>Panheteroptera</taxon>
        <taxon>Cimicomorpha</taxon>
        <taxon>Miridae</taxon>
        <taxon>Mirini</taxon>
        <taxon>Lygus</taxon>
    </lineage>
</organism>
<gene>
    <name evidence="2" type="ORF">g.99567</name>
</gene>
<proteinExistence type="predicted"/>
<feature type="non-terminal residue" evidence="2">
    <location>
        <position position="1"/>
    </location>
</feature>
<evidence type="ECO:0000256" key="1">
    <source>
        <dbReference type="SAM" id="MobiDB-lite"/>
    </source>
</evidence>
<accession>A0A146MFV9</accession>